<dbReference type="RefSeq" id="XP_015523047.2">
    <property type="nucleotide sequence ID" value="XM_015667561.2"/>
</dbReference>
<evidence type="ECO:0000256" key="1">
    <source>
        <dbReference type="SAM" id="MobiDB-lite"/>
    </source>
</evidence>
<feature type="signal peptide" evidence="2">
    <location>
        <begin position="1"/>
        <end position="22"/>
    </location>
</feature>
<keyword evidence="3" id="KW-1185">Reference proteome</keyword>
<feature type="compositionally biased region" description="Polar residues" evidence="1">
    <location>
        <begin position="352"/>
        <end position="369"/>
    </location>
</feature>
<dbReference type="Proteomes" id="UP000829291">
    <property type="component" value="Chromosome 4"/>
</dbReference>
<dbReference type="AlphaFoldDB" id="A0A6J0C8Z3"/>
<keyword evidence="4" id="KW-0812">Transmembrane</keyword>
<feature type="region of interest" description="Disordered" evidence="1">
    <location>
        <begin position="152"/>
        <end position="199"/>
    </location>
</feature>
<dbReference type="KEGG" id="nlo:107226670"/>
<evidence type="ECO:0000313" key="3">
    <source>
        <dbReference type="Proteomes" id="UP000829291"/>
    </source>
</evidence>
<feature type="chain" id="PRO_5046332067" evidence="2">
    <location>
        <begin position="23"/>
        <end position="445"/>
    </location>
</feature>
<feature type="region of interest" description="Disordered" evidence="1">
    <location>
        <begin position="255"/>
        <end position="331"/>
    </location>
</feature>
<dbReference type="InParanoid" id="A0A6J0C8Z3"/>
<evidence type="ECO:0000313" key="4">
    <source>
        <dbReference type="RefSeq" id="XP_015523047.2"/>
    </source>
</evidence>
<proteinExistence type="predicted"/>
<name>A0A6J0C8Z3_NEOLC</name>
<feature type="region of interest" description="Disordered" evidence="1">
    <location>
        <begin position="352"/>
        <end position="427"/>
    </location>
</feature>
<protein>
    <submittedName>
        <fullName evidence="4">Uncharacterized transmembrane protein DDB_G0289901</fullName>
    </submittedName>
</protein>
<feature type="compositionally biased region" description="Polar residues" evidence="1">
    <location>
        <begin position="152"/>
        <end position="178"/>
    </location>
</feature>
<dbReference type="OrthoDB" id="7552368at2759"/>
<feature type="compositionally biased region" description="Basic and acidic residues" evidence="1">
    <location>
        <begin position="403"/>
        <end position="417"/>
    </location>
</feature>
<keyword evidence="4" id="KW-0472">Membrane</keyword>
<dbReference type="GeneID" id="107226670"/>
<keyword evidence="2" id="KW-0732">Signal</keyword>
<accession>A0A6J0C8Z3</accession>
<gene>
    <name evidence="4" type="primary">LOC107226670</name>
</gene>
<sequence length="445" mass="45219">MAMRVSIVFLSTSILCFAGTLADDRIFFNAEDERRWNTPPELIPESVGKSKVTPADPQGRFLPFSASFSLSAGENNAHSLNVGANDGGVSLSQSASQADSFGSFGGKGPGLSASQSSSFSAGLTGISASDSNAFNLNHPIFGGTSQANSNSFSLGEATATSHGGANNGHATSGAQSNVGGVSSGATSGAGGGHSSAGGEASAFEYQGHRQGRPIWTNFGPNTEPNRNNGCAGYRHRGNFRSGNYFDPSRGCGGGNSVDAANRQPSTQISAASASSGASSTGHGFSFGQSVSQSNSGPNGPSASTSHKVQTSGNAQGFSQGSAAAVGQTNGQTDASFGSGTLVASSQGTGNSFGSAVSANRGQHSVGQVDSHTRGDGTVQGTANAGSVSFVRFPEESGQNIPREFVRSRPASRPEDQRRRKTNRNRHPVDTIITEITDSVADLFDI</sequence>
<feature type="compositionally biased region" description="Low complexity" evidence="1">
    <location>
        <begin position="269"/>
        <end position="287"/>
    </location>
</feature>
<evidence type="ECO:0000256" key="2">
    <source>
        <dbReference type="SAM" id="SignalP"/>
    </source>
</evidence>
<reference evidence="4" key="1">
    <citation type="submission" date="2025-08" db="UniProtKB">
        <authorList>
            <consortium name="RefSeq"/>
        </authorList>
    </citation>
    <scope>IDENTIFICATION</scope>
    <source>
        <tissue evidence="4">Thorax and Abdomen</tissue>
    </source>
</reference>
<organism evidence="4">
    <name type="scientific">Neodiprion lecontei</name>
    <name type="common">Redheaded pine sawfly</name>
    <dbReference type="NCBI Taxonomy" id="441921"/>
    <lineage>
        <taxon>Eukaryota</taxon>
        <taxon>Metazoa</taxon>
        <taxon>Ecdysozoa</taxon>
        <taxon>Arthropoda</taxon>
        <taxon>Hexapoda</taxon>
        <taxon>Insecta</taxon>
        <taxon>Pterygota</taxon>
        <taxon>Neoptera</taxon>
        <taxon>Endopterygota</taxon>
        <taxon>Hymenoptera</taxon>
        <taxon>Tenthredinoidea</taxon>
        <taxon>Diprionidae</taxon>
        <taxon>Diprioninae</taxon>
        <taxon>Neodiprion</taxon>
    </lineage>
</organism>
<feature type="compositionally biased region" description="Polar residues" evidence="1">
    <location>
        <begin position="288"/>
        <end position="331"/>
    </location>
</feature>